<dbReference type="InterPro" id="IPR003961">
    <property type="entry name" value="FN3_dom"/>
</dbReference>
<sequence>MKSSKKNTYLGILTLILLGFSGAFSLLSPRDQNNLRAPSVADNSPLLYVNFENTLTSSTGETGITNGNWEYNTTDAILDSYSVYLPGENKNHIKWDYGSALSEGTMECYFHPTSLGDIPSAFYIMQAGEYFDSYIGLYHRQSGELFAQFVEDGPIIHTLKSSINITADQTYHFALTWGARGVELWMNGFLVASDPDLTNGLDSATRYYGIGNVPMGSSTNSGIGFWDEFQVSDFQKDSFVSTTDVLGDKLPAPTLNSIPSPDSDGNVSLSWNSVSGADLYHVFRSNQSISEINGTQTLINTTDQLICEDIELEEKTYYYAVVAQNTSGFSNTSNCESVVITYPPDLVDANTVLYCGFENTLASYSEHTAITNGGWSYEEISPLVETSSVSLLGENKNHVKWDYGSALSEGTIECFFRSTNLESSTGAKYILQGGDLFDGSFGVYYYKNGILRAQHVDGGTIYTLESSVNITSNQTYHIAYSWGSRGIELWLNNEIVASNNTIQMGLESFTRYYGVGNTPMGSSTFSGLGFWDEFRLSDIQRDSFTHLDGIIDEKPGTPLLNPIESPDSDGNISLSWNSVIGADTYLVYRSTQPISEINGTQTLINTTEELTCEDLNLGENTYYYVVVAQNASGFSNMSNCESVIISLSSGFEDEHTLLFCEFENSLASSTGESGITNGNWDYNTINALVDSTSLYLPGEIRNHIKWDYGSALSEGTMECYFRPTTLGDIPSAFHIMQAGEYYDSYIGLYHRQSGELFAQFIEGGSIIHSLKSSKNISANQTYHFALTWGSRGAELWLNGQITASDPTITNGLYSTTRYYGIGNVPMGSNTNSGIGFWDNFRLSDIQRDSFTYISDVIGEKPSNPMLNSIPSPDSDGNISLSWNSVSGADQYLVYRSPQYISEINGTQTLIDMTNQLTCEDLNLDEGLYYYAIVAQNASGVSNSSNCELVVVVLPPDLVDEHTLLYCGFENTLMSYSGHSAITNGGWSYEENNPLVELSSVSLPGENRNHIKWDYGSALSEGTMECYFRPTTLGDIPSAFYIMQAGEYYDSYIGLYHRQSGDLFAQFVEGGSIIHSLKSSENISANQTYHFALTWGSRGVELWLNGQIVASDNTLNDGLYSTTRYYGIGNLPMGSNTNSGIGFWDNFRLSDIQRDSFGDIAKIVGEKPSSPTLNSVESPDTDGNITLSWNSLKEVDSYNVYSYSSWFDSVNESIDMKVSTNLTEYTENNLLNGTYYYAVSAWNSSGRSLLSNCIKIEIAIPYIPPVEPEWTNGTWQDVGIGVSTFICTDENLNIWMVIKIGSDITTEIRLTYYQTNPLVGTIPENVSLEHFYQVEVLNTSSISYLSASFYFGDPKYSEEDLSTMCMYQFMDSEWKEPTLLQSKYENNIFMTDISANAYFALGNDLNPELPTTSSPFKIPGYDGFYFAASVFISFYILLRRRGIIKK</sequence>
<gene>
    <name evidence="3" type="ORF">NEF87_005101</name>
</gene>
<keyword evidence="4" id="KW-1185">Reference proteome</keyword>
<feature type="transmembrane region" description="Helical" evidence="1">
    <location>
        <begin position="1417"/>
        <end position="1437"/>
    </location>
</feature>
<evidence type="ECO:0000313" key="4">
    <source>
        <dbReference type="Proteomes" id="UP001208689"/>
    </source>
</evidence>
<keyword evidence="1" id="KW-0812">Transmembrane</keyword>
<dbReference type="Pfam" id="PF13385">
    <property type="entry name" value="Laminin_G_3"/>
    <property type="match status" value="2"/>
</dbReference>
<dbReference type="SUPFAM" id="SSF49265">
    <property type="entry name" value="Fibronectin type III"/>
    <property type="match status" value="2"/>
</dbReference>
<dbReference type="PROSITE" id="PS50853">
    <property type="entry name" value="FN3"/>
    <property type="match status" value="2"/>
</dbReference>
<accession>A0ABY6HZR8</accession>
<proteinExistence type="predicted"/>
<reference evidence="3" key="1">
    <citation type="submission" date="2022-09" db="EMBL/GenBank/DDBJ databases">
        <title>Actin cytoskeleton and complex cell architecture in an #Asgard archaeon.</title>
        <authorList>
            <person name="Ponce Toledo R.I."/>
            <person name="Schleper C."/>
            <person name="Rodrigues Oliveira T."/>
            <person name="Wollweber F."/>
            <person name="Xu J."/>
            <person name="Rittmann S."/>
            <person name="Klingl A."/>
            <person name="Pilhofer M."/>
        </authorList>
    </citation>
    <scope>NUCLEOTIDE SEQUENCE</scope>
    <source>
        <strain evidence="3">B-35</strain>
    </source>
</reference>
<evidence type="ECO:0000259" key="2">
    <source>
        <dbReference type="PROSITE" id="PS50853"/>
    </source>
</evidence>
<evidence type="ECO:0000313" key="3">
    <source>
        <dbReference type="EMBL" id="UYP48816.1"/>
    </source>
</evidence>
<dbReference type="InterPro" id="IPR013783">
    <property type="entry name" value="Ig-like_fold"/>
</dbReference>
<evidence type="ECO:0000256" key="1">
    <source>
        <dbReference type="SAM" id="Phobius"/>
    </source>
</evidence>
<organism evidence="3 4">
    <name type="scientific">Candidatus Lokiarchaeum ossiferum</name>
    <dbReference type="NCBI Taxonomy" id="2951803"/>
    <lineage>
        <taxon>Archaea</taxon>
        <taxon>Promethearchaeati</taxon>
        <taxon>Promethearchaeota</taxon>
        <taxon>Promethearchaeia</taxon>
        <taxon>Promethearchaeales</taxon>
        <taxon>Promethearchaeaceae</taxon>
        <taxon>Candidatus Lokiarchaeum</taxon>
    </lineage>
</organism>
<dbReference type="SMART" id="SM00060">
    <property type="entry name" value="FN3"/>
    <property type="match status" value="4"/>
</dbReference>
<name>A0ABY6HZR8_9ARCH</name>
<dbReference type="Proteomes" id="UP001208689">
    <property type="component" value="Chromosome"/>
</dbReference>
<feature type="domain" description="Fibronectin type-III" evidence="2">
    <location>
        <begin position="1166"/>
        <end position="1260"/>
    </location>
</feature>
<dbReference type="InterPro" id="IPR013320">
    <property type="entry name" value="ConA-like_dom_sf"/>
</dbReference>
<dbReference type="SUPFAM" id="SSF49899">
    <property type="entry name" value="Concanavalin A-like lectins/glucanases"/>
    <property type="match status" value="4"/>
</dbReference>
<protein>
    <recommendedName>
        <fullName evidence="2">Fibronectin type-III domain-containing protein</fullName>
    </recommendedName>
</protein>
<dbReference type="InterPro" id="IPR036116">
    <property type="entry name" value="FN3_sf"/>
</dbReference>
<feature type="domain" description="Fibronectin type-III" evidence="2">
    <location>
        <begin position="860"/>
        <end position="955"/>
    </location>
</feature>
<dbReference type="Gene3D" id="2.60.120.200">
    <property type="match status" value="4"/>
</dbReference>
<keyword evidence="1" id="KW-0472">Membrane</keyword>
<dbReference type="Gene3D" id="2.60.40.10">
    <property type="entry name" value="Immunoglobulins"/>
    <property type="match status" value="4"/>
</dbReference>
<keyword evidence="1" id="KW-1133">Transmembrane helix</keyword>
<dbReference type="EMBL" id="CP104013">
    <property type="protein sequence ID" value="UYP48816.1"/>
    <property type="molecule type" value="Genomic_DNA"/>
</dbReference>